<protein>
    <submittedName>
        <fullName evidence="2">Uncharacterized protein</fullName>
    </submittedName>
</protein>
<comment type="caution">
    <text evidence="2">The sequence shown here is derived from an EMBL/GenBank/DDBJ whole genome shotgun (WGS) entry which is preliminary data.</text>
</comment>
<feature type="compositionally biased region" description="Basic and acidic residues" evidence="1">
    <location>
        <begin position="11"/>
        <end position="28"/>
    </location>
</feature>
<feature type="compositionally biased region" description="Polar residues" evidence="1">
    <location>
        <begin position="1"/>
        <end position="10"/>
    </location>
</feature>
<evidence type="ECO:0000313" key="3">
    <source>
        <dbReference type="Proteomes" id="UP000244013"/>
    </source>
</evidence>
<proteinExistence type="predicted"/>
<evidence type="ECO:0000256" key="1">
    <source>
        <dbReference type="SAM" id="MobiDB-lite"/>
    </source>
</evidence>
<dbReference type="AlphaFoldDB" id="A0A2T5UD55"/>
<organism evidence="2 3">
    <name type="scientific">Sphingomonas faeni</name>
    <dbReference type="NCBI Taxonomy" id="185950"/>
    <lineage>
        <taxon>Bacteria</taxon>
        <taxon>Pseudomonadati</taxon>
        <taxon>Pseudomonadota</taxon>
        <taxon>Alphaproteobacteria</taxon>
        <taxon>Sphingomonadales</taxon>
        <taxon>Sphingomonadaceae</taxon>
        <taxon>Sphingomonas</taxon>
    </lineage>
</organism>
<feature type="region of interest" description="Disordered" evidence="1">
    <location>
        <begin position="1"/>
        <end position="28"/>
    </location>
</feature>
<dbReference type="EMBL" id="QAYE01000001">
    <property type="protein sequence ID" value="PTW49445.1"/>
    <property type="molecule type" value="Genomic_DNA"/>
</dbReference>
<sequence>MIRPSLLSSDRYSDANRLHRYNGRDRDDPCHYTRCAPPKAPLLEIDHGFGKAKQRYQSNETEQHHDWRNALAARALISISAIVPPVTQLPPTHSTGLNASHSGALASVIPPVGQKLH</sequence>
<accession>A0A2T5UD55</accession>
<gene>
    <name evidence="2" type="ORF">C8J25_101955</name>
</gene>
<evidence type="ECO:0000313" key="2">
    <source>
        <dbReference type="EMBL" id="PTW49445.1"/>
    </source>
</evidence>
<name>A0A2T5UD55_9SPHN</name>
<reference evidence="2 3" key="1">
    <citation type="submission" date="2018-04" db="EMBL/GenBank/DDBJ databases">
        <title>Genomic Encyclopedia of Type Strains, Phase III (KMG-III): the genomes of soil and plant-associated and newly described type strains.</title>
        <authorList>
            <person name="Whitman W."/>
        </authorList>
    </citation>
    <scope>NUCLEOTIDE SEQUENCE [LARGE SCALE GENOMIC DNA]</scope>
    <source>
        <strain evidence="2 3">MA-olki</strain>
    </source>
</reference>
<dbReference type="Proteomes" id="UP000244013">
    <property type="component" value="Unassembled WGS sequence"/>
</dbReference>